<dbReference type="OrthoDB" id="47098at2759"/>
<name>A0A9K3Q1X9_9STRA</name>
<feature type="compositionally biased region" description="Basic and acidic residues" evidence="1">
    <location>
        <begin position="389"/>
        <end position="400"/>
    </location>
</feature>
<feature type="region of interest" description="Disordered" evidence="1">
    <location>
        <begin position="380"/>
        <end position="400"/>
    </location>
</feature>
<evidence type="ECO:0000256" key="1">
    <source>
        <dbReference type="SAM" id="MobiDB-lite"/>
    </source>
</evidence>
<proteinExistence type="predicted"/>
<feature type="region of interest" description="Disordered" evidence="1">
    <location>
        <begin position="443"/>
        <end position="479"/>
    </location>
</feature>
<protein>
    <submittedName>
        <fullName evidence="3">Uncharacterized protein</fullName>
    </submittedName>
</protein>
<feature type="chain" id="PRO_5039903827" evidence="2">
    <location>
        <begin position="21"/>
        <end position="479"/>
    </location>
</feature>
<dbReference type="AlphaFoldDB" id="A0A9K3Q1X9"/>
<feature type="signal peptide" evidence="2">
    <location>
        <begin position="1"/>
        <end position="20"/>
    </location>
</feature>
<dbReference type="Proteomes" id="UP000693970">
    <property type="component" value="Unassembled WGS sequence"/>
</dbReference>
<dbReference type="EMBL" id="JAGRRH010000007">
    <property type="protein sequence ID" value="KAG7367495.1"/>
    <property type="molecule type" value="Genomic_DNA"/>
</dbReference>
<keyword evidence="2" id="KW-0732">Signal</keyword>
<reference evidence="3" key="2">
    <citation type="submission" date="2021-04" db="EMBL/GenBank/DDBJ databases">
        <authorList>
            <person name="Podell S."/>
        </authorList>
    </citation>
    <scope>NUCLEOTIDE SEQUENCE</scope>
    <source>
        <strain evidence="3">Hildebrandi</strain>
    </source>
</reference>
<evidence type="ECO:0000313" key="3">
    <source>
        <dbReference type="EMBL" id="KAG7367495.1"/>
    </source>
</evidence>
<accession>A0A9K3Q1X9</accession>
<organism evidence="3 4">
    <name type="scientific">Nitzschia inconspicua</name>
    <dbReference type="NCBI Taxonomy" id="303405"/>
    <lineage>
        <taxon>Eukaryota</taxon>
        <taxon>Sar</taxon>
        <taxon>Stramenopiles</taxon>
        <taxon>Ochrophyta</taxon>
        <taxon>Bacillariophyta</taxon>
        <taxon>Bacillariophyceae</taxon>
        <taxon>Bacillariophycidae</taxon>
        <taxon>Bacillariales</taxon>
        <taxon>Bacillariaceae</taxon>
        <taxon>Nitzschia</taxon>
    </lineage>
</organism>
<gene>
    <name evidence="3" type="ORF">IV203_030166</name>
</gene>
<comment type="caution">
    <text evidence="3">The sequence shown here is derived from an EMBL/GenBank/DDBJ whole genome shotgun (WGS) entry which is preliminary data.</text>
</comment>
<keyword evidence="4" id="KW-1185">Reference proteome</keyword>
<evidence type="ECO:0000313" key="4">
    <source>
        <dbReference type="Proteomes" id="UP000693970"/>
    </source>
</evidence>
<reference evidence="3" key="1">
    <citation type="journal article" date="2021" name="Sci. Rep.">
        <title>Diploid genomic architecture of Nitzschia inconspicua, an elite biomass production diatom.</title>
        <authorList>
            <person name="Oliver A."/>
            <person name="Podell S."/>
            <person name="Pinowska A."/>
            <person name="Traller J.C."/>
            <person name="Smith S.R."/>
            <person name="McClure R."/>
            <person name="Beliaev A."/>
            <person name="Bohutskyi P."/>
            <person name="Hill E.A."/>
            <person name="Rabines A."/>
            <person name="Zheng H."/>
            <person name="Allen L.Z."/>
            <person name="Kuo A."/>
            <person name="Grigoriev I.V."/>
            <person name="Allen A.E."/>
            <person name="Hazlebeck D."/>
            <person name="Allen E.E."/>
        </authorList>
    </citation>
    <scope>NUCLEOTIDE SEQUENCE</scope>
    <source>
        <strain evidence="3">Hildebrandi</strain>
    </source>
</reference>
<sequence>MRNAAIITLFLTIAFRLDEAFLIGNNNNNHHNNKNNNCKCSLLSGRGRIISLLSFDNVRPSTTSSLYRHRFNGGYDPSFPLTWTPKQAAEFTIYHHGEPKYIGLQLKMAIQHWTGSDLAEFLTRLYLGQVTDAKVRTVSDSSSSYRTSTTSYTSFGEESRNQEVRTTIIYEPQNVRIPQWKGLETREGVLALLDLLKEALSPATLDSQEIARFAEAFLLKEYKWPSRKRSATGTKKVELISNKDESIQRETVVSGTDIVFEQDSFCTCGHSKTLARILWWIRKEKSKCLTWDDFAGMLTLPECERKEVVPMQLTEFYQTLLSLTPLSTSERTLLVGRMALGGWNPSEIPKFLSRIFPDNNETTSSKLSLDDDGTFLDIPSASELIPSGGKKEDEDQKNEALQDDQSILDTIEEQVLLVTTLKRATLSIRSEYDQLVQSYWKQVEIPTSKKSPSNNDKKKEKSSSTNTSKGVKKCSVDVN</sequence>
<evidence type="ECO:0000256" key="2">
    <source>
        <dbReference type="SAM" id="SignalP"/>
    </source>
</evidence>